<comment type="caution">
    <text evidence="1">The sequence shown here is derived from an EMBL/GenBank/DDBJ whole genome shotgun (WGS) entry which is preliminary data.</text>
</comment>
<dbReference type="AlphaFoldDB" id="W7IKI9"/>
<gene>
    <name evidence="1" type="ORF">UO65_3778</name>
</gene>
<organism evidence="1 2">
    <name type="scientific">Actinokineospora spheciospongiae</name>
    <dbReference type="NCBI Taxonomy" id="909613"/>
    <lineage>
        <taxon>Bacteria</taxon>
        <taxon>Bacillati</taxon>
        <taxon>Actinomycetota</taxon>
        <taxon>Actinomycetes</taxon>
        <taxon>Pseudonocardiales</taxon>
        <taxon>Pseudonocardiaceae</taxon>
        <taxon>Actinokineospora</taxon>
    </lineage>
</organism>
<evidence type="ECO:0000313" key="2">
    <source>
        <dbReference type="Proteomes" id="UP000019277"/>
    </source>
</evidence>
<keyword evidence="2" id="KW-1185">Reference proteome</keyword>
<dbReference type="Proteomes" id="UP000019277">
    <property type="component" value="Unassembled WGS sequence"/>
</dbReference>
<dbReference type="EMBL" id="AYXG01000139">
    <property type="protein sequence ID" value="EWC60848.1"/>
    <property type="molecule type" value="Genomic_DNA"/>
</dbReference>
<name>W7IKI9_9PSEU</name>
<proteinExistence type="predicted"/>
<sequence length="40" mass="3928">MDHLAACGTAASPGCDVGGSTVREVADAVATTIDHSGIDR</sequence>
<evidence type="ECO:0000313" key="1">
    <source>
        <dbReference type="EMBL" id="EWC60848.1"/>
    </source>
</evidence>
<reference evidence="1 2" key="1">
    <citation type="journal article" date="2014" name="Genome Announc.">
        <title>Draft Genome Sequence of the Antitrypanosomally Active Sponge-Associated Bacterium Actinokineospora sp. Strain EG49.</title>
        <authorList>
            <person name="Harjes J."/>
            <person name="Ryu T."/>
            <person name="Abdelmohsen U.R."/>
            <person name="Moitinho-Silva L."/>
            <person name="Horn H."/>
            <person name="Ravasi T."/>
            <person name="Hentschel U."/>
        </authorList>
    </citation>
    <scope>NUCLEOTIDE SEQUENCE [LARGE SCALE GENOMIC DNA]</scope>
    <source>
        <strain evidence="1 2">EG49</strain>
    </source>
</reference>
<accession>W7IKI9</accession>
<protein>
    <submittedName>
        <fullName evidence="1">Uncharacterized protein</fullName>
    </submittedName>
</protein>